<evidence type="ECO:0000313" key="5">
    <source>
        <dbReference type="Proteomes" id="UP000887574"/>
    </source>
</evidence>
<evidence type="ECO:0000256" key="4">
    <source>
        <dbReference type="SAM" id="MobiDB-lite"/>
    </source>
</evidence>
<dbReference type="InterPro" id="IPR051510">
    <property type="entry name" value="SKI8"/>
</dbReference>
<dbReference type="PANTHER" id="PTHR44090:SF1">
    <property type="entry name" value="SUPERKILLER COMPLEX PROTEIN 8"/>
    <property type="match status" value="1"/>
</dbReference>
<name>A0A915ECI1_9BILA</name>
<feature type="compositionally biased region" description="Polar residues" evidence="4">
    <location>
        <begin position="388"/>
        <end position="404"/>
    </location>
</feature>
<feature type="compositionally biased region" description="Basic and acidic residues" evidence="4">
    <location>
        <begin position="454"/>
        <end position="467"/>
    </location>
</feature>
<dbReference type="SUPFAM" id="SSF50978">
    <property type="entry name" value="WD40 repeat-like"/>
    <property type="match status" value="1"/>
</dbReference>
<dbReference type="InterPro" id="IPR001680">
    <property type="entry name" value="WD40_rpt"/>
</dbReference>
<feature type="repeat" description="WD" evidence="3">
    <location>
        <begin position="200"/>
        <end position="237"/>
    </location>
</feature>
<dbReference type="PANTHER" id="PTHR44090">
    <property type="entry name" value="WD REPEAT-CONTAINING PROTEIN 61"/>
    <property type="match status" value="1"/>
</dbReference>
<feature type="region of interest" description="Disordered" evidence="4">
    <location>
        <begin position="333"/>
        <end position="372"/>
    </location>
</feature>
<feature type="compositionally biased region" description="Polar residues" evidence="4">
    <location>
        <begin position="347"/>
        <end position="363"/>
    </location>
</feature>
<dbReference type="AlphaFoldDB" id="A0A915ECI1"/>
<dbReference type="PROSITE" id="PS50294">
    <property type="entry name" value="WD_REPEATS_REGION"/>
    <property type="match status" value="1"/>
</dbReference>
<dbReference type="InterPro" id="IPR036322">
    <property type="entry name" value="WD40_repeat_dom_sf"/>
</dbReference>
<feature type="region of interest" description="Disordered" evidence="4">
    <location>
        <begin position="384"/>
        <end position="467"/>
    </location>
</feature>
<dbReference type="InterPro" id="IPR015943">
    <property type="entry name" value="WD40/YVTN_repeat-like_dom_sf"/>
</dbReference>
<dbReference type="WBParaSite" id="jg5219">
    <property type="protein sequence ID" value="jg5219"/>
    <property type="gene ID" value="jg5219"/>
</dbReference>
<organism evidence="5 6">
    <name type="scientific">Ditylenchus dipsaci</name>
    <dbReference type="NCBI Taxonomy" id="166011"/>
    <lineage>
        <taxon>Eukaryota</taxon>
        <taxon>Metazoa</taxon>
        <taxon>Ecdysozoa</taxon>
        <taxon>Nematoda</taxon>
        <taxon>Chromadorea</taxon>
        <taxon>Rhabditida</taxon>
        <taxon>Tylenchina</taxon>
        <taxon>Tylenchomorpha</taxon>
        <taxon>Sphaerularioidea</taxon>
        <taxon>Anguinidae</taxon>
        <taxon>Anguininae</taxon>
        <taxon>Ditylenchus</taxon>
    </lineage>
</organism>
<dbReference type="PROSITE" id="PS50082">
    <property type="entry name" value="WD_REPEATS_2"/>
    <property type="match status" value="1"/>
</dbReference>
<proteinExistence type="predicted"/>
<accession>A0A915ECI1</accession>
<evidence type="ECO:0000256" key="1">
    <source>
        <dbReference type="ARBA" id="ARBA00022574"/>
    </source>
</evidence>
<keyword evidence="2" id="KW-0677">Repeat</keyword>
<sequence length="467" mass="52715">MAVLPITEEYKPLQKLQKCDPRKVHNGVEFFKQGSRVAPNLATFGHDHIKLWNISTFDEEIDISEKTSNGKISSWRCGIQSYDVAENGKLIVVLGVESTLFIISIATNGQYTTEQFNNGLMAMWFIRISPDHETFLTANFSGSLQLLDRKAQVVKSVPFDKVKQISAIEYSCSGKYVAAGNSHGWISMLDGQTLVSVYQIEGHSMKIRCLAFTLDEQNLLSGSDDRTIKLYSLTDSKGYLCATFVVTRAVCSPSALTNPQLERGLQSVDFIRCLAFYPDGRFLVAGTDDSTIFTYKMPQPDNYIEEEEEMAAEDEQEQDTSQQMLSHTDTDAENHKYYPKQDDNGQDGYNQPSSIENNQQESPLEQREQDDSHKMAFEDEETGFYPQISGQPSAINNSQSSIPDSQALAIDTQYDSQMPHLMDPCVPQDAGQEHDEKMDESDSQPQQPVNYQEEFERRELERELGID</sequence>
<keyword evidence="1 3" id="KW-0853">WD repeat</keyword>
<dbReference type="SMART" id="SM00320">
    <property type="entry name" value="WD40"/>
    <property type="match status" value="3"/>
</dbReference>
<dbReference type="Gene3D" id="2.130.10.10">
    <property type="entry name" value="YVTN repeat-like/Quinoprotein amine dehydrogenase"/>
    <property type="match status" value="1"/>
</dbReference>
<evidence type="ECO:0000313" key="6">
    <source>
        <dbReference type="WBParaSite" id="jg5219"/>
    </source>
</evidence>
<evidence type="ECO:0000256" key="2">
    <source>
        <dbReference type="ARBA" id="ARBA00022737"/>
    </source>
</evidence>
<feature type="compositionally biased region" description="Basic and acidic residues" evidence="4">
    <location>
        <begin position="333"/>
        <end position="343"/>
    </location>
</feature>
<dbReference type="GO" id="GO:0016593">
    <property type="term" value="C:Cdc73/Paf1 complex"/>
    <property type="evidence" value="ECO:0007669"/>
    <property type="project" value="TreeGrafter"/>
</dbReference>
<protein>
    <submittedName>
        <fullName evidence="6">Uncharacterized protein</fullName>
    </submittedName>
</protein>
<keyword evidence="5" id="KW-1185">Reference proteome</keyword>
<dbReference type="Pfam" id="PF00400">
    <property type="entry name" value="WD40"/>
    <property type="match status" value="2"/>
</dbReference>
<reference evidence="6" key="1">
    <citation type="submission" date="2022-11" db="UniProtKB">
        <authorList>
            <consortium name="WormBaseParasite"/>
        </authorList>
    </citation>
    <scope>IDENTIFICATION</scope>
</reference>
<evidence type="ECO:0000256" key="3">
    <source>
        <dbReference type="PROSITE-ProRule" id="PRU00221"/>
    </source>
</evidence>
<dbReference type="Proteomes" id="UP000887574">
    <property type="component" value="Unplaced"/>
</dbReference>